<keyword evidence="4" id="KW-0812">Transmembrane</keyword>
<evidence type="ECO:0000313" key="10">
    <source>
        <dbReference type="EMBL" id="OWF54750.1"/>
    </source>
</evidence>
<evidence type="ECO:0000256" key="7">
    <source>
        <dbReference type="ARBA" id="ARBA00023034"/>
    </source>
</evidence>
<evidence type="ECO:0000256" key="1">
    <source>
        <dbReference type="ARBA" id="ARBA00004323"/>
    </source>
</evidence>
<reference evidence="10 11" key="1">
    <citation type="journal article" date="2017" name="Nat. Ecol. Evol.">
        <title>Scallop genome provides insights into evolution of bilaterian karyotype and development.</title>
        <authorList>
            <person name="Wang S."/>
            <person name="Zhang J."/>
            <person name="Jiao W."/>
            <person name="Li J."/>
            <person name="Xun X."/>
            <person name="Sun Y."/>
            <person name="Guo X."/>
            <person name="Huan P."/>
            <person name="Dong B."/>
            <person name="Zhang L."/>
            <person name="Hu X."/>
            <person name="Sun X."/>
            <person name="Wang J."/>
            <person name="Zhao C."/>
            <person name="Wang Y."/>
            <person name="Wang D."/>
            <person name="Huang X."/>
            <person name="Wang R."/>
            <person name="Lv J."/>
            <person name="Li Y."/>
            <person name="Zhang Z."/>
            <person name="Liu B."/>
            <person name="Lu W."/>
            <person name="Hui Y."/>
            <person name="Liang J."/>
            <person name="Zhou Z."/>
            <person name="Hou R."/>
            <person name="Li X."/>
            <person name="Liu Y."/>
            <person name="Li H."/>
            <person name="Ning X."/>
            <person name="Lin Y."/>
            <person name="Zhao L."/>
            <person name="Xing Q."/>
            <person name="Dou J."/>
            <person name="Li Y."/>
            <person name="Mao J."/>
            <person name="Guo H."/>
            <person name="Dou H."/>
            <person name="Li T."/>
            <person name="Mu C."/>
            <person name="Jiang W."/>
            <person name="Fu Q."/>
            <person name="Fu X."/>
            <person name="Miao Y."/>
            <person name="Liu J."/>
            <person name="Yu Q."/>
            <person name="Li R."/>
            <person name="Liao H."/>
            <person name="Li X."/>
            <person name="Kong Y."/>
            <person name="Jiang Z."/>
            <person name="Chourrout D."/>
            <person name="Li R."/>
            <person name="Bao Z."/>
        </authorList>
    </citation>
    <scope>NUCLEOTIDE SEQUENCE [LARGE SCALE GENOMIC DNA]</scope>
    <source>
        <strain evidence="10 11">PY_sf001</strain>
    </source>
</reference>
<comment type="similarity">
    <text evidence="2">Belongs to the galactose-3-O-sulfotransferase family.</text>
</comment>
<dbReference type="GO" id="GO:0000139">
    <property type="term" value="C:Golgi membrane"/>
    <property type="evidence" value="ECO:0007669"/>
    <property type="project" value="UniProtKB-SubCell"/>
</dbReference>
<evidence type="ECO:0000256" key="9">
    <source>
        <dbReference type="ARBA" id="ARBA00023180"/>
    </source>
</evidence>
<dbReference type="AlphaFoldDB" id="A0A210R146"/>
<accession>A0A210R146</accession>
<dbReference type="PANTHER" id="PTHR14647">
    <property type="entry name" value="GALACTOSE-3-O-SULFOTRANSFERASE"/>
    <property type="match status" value="1"/>
</dbReference>
<sequence length="381" mass="45354">MVIVIQLQYFSISGSRRVKHWEHFLWKADNINNEGHVKEKRHIAFLKVHKAASSTAQNIFLRFARHRDLLVVMPHVPKFFYPNIISTGTSVTSTNILPPPSNRSYEILCCHVLYDRVAFEKVMPKDTVYIGIIREPFEHFISVLNYFRPGEVLKINDTLPVSKYLQKPTRYTKLTSKSYVNSRMAREFGFPSDLFETRNETGIQGYLEKLESEFELVIIVELFDESLLLMRRLLNWRMSDILYVKKNVKSKLYEKIKFTVGDVDLYKKWSVLDYALYDHFYRRLQNQIRMQGTDFFEELLYFKRLRRDMELYCNPMPGVKMSAEYHFVASRWNSAFTITEEDCHYMHIGETAFITEIRLQQYGFFNDRPEKVTQKQTEKTK</sequence>
<dbReference type="EMBL" id="NEDP02000890">
    <property type="protein sequence ID" value="OWF54750.1"/>
    <property type="molecule type" value="Genomic_DNA"/>
</dbReference>
<dbReference type="GO" id="GO:0009247">
    <property type="term" value="P:glycolipid biosynthetic process"/>
    <property type="evidence" value="ECO:0007669"/>
    <property type="project" value="InterPro"/>
</dbReference>
<dbReference type="Pfam" id="PF06990">
    <property type="entry name" value="Gal-3-0_sulfotr"/>
    <property type="match status" value="1"/>
</dbReference>
<keyword evidence="9" id="KW-0325">Glycoprotein</keyword>
<gene>
    <name evidence="10" type="ORF">KP79_PYT18635</name>
</gene>
<evidence type="ECO:0000256" key="4">
    <source>
        <dbReference type="ARBA" id="ARBA00022692"/>
    </source>
</evidence>
<comment type="caution">
    <text evidence="10">The sequence shown here is derived from an EMBL/GenBank/DDBJ whole genome shotgun (WGS) entry which is preliminary data.</text>
</comment>
<evidence type="ECO:0000256" key="3">
    <source>
        <dbReference type="ARBA" id="ARBA00022679"/>
    </source>
</evidence>
<organism evidence="10 11">
    <name type="scientific">Mizuhopecten yessoensis</name>
    <name type="common">Japanese scallop</name>
    <name type="synonym">Patinopecten yessoensis</name>
    <dbReference type="NCBI Taxonomy" id="6573"/>
    <lineage>
        <taxon>Eukaryota</taxon>
        <taxon>Metazoa</taxon>
        <taxon>Spiralia</taxon>
        <taxon>Lophotrochozoa</taxon>
        <taxon>Mollusca</taxon>
        <taxon>Bivalvia</taxon>
        <taxon>Autobranchia</taxon>
        <taxon>Pteriomorphia</taxon>
        <taxon>Pectinida</taxon>
        <taxon>Pectinoidea</taxon>
        <taxon>Pectinidae</taxon>
        <taxon>Mizuhopecten</taxon>
    </lineage>
</organism>
<dbReference type="Proteomes" id="UP000242188">
    <property type="component" value="Unassembled WGS sequence"/>
</dbReference>
<comment type="subcellular location">
    <subcellularLocation>
        <location evidence="1">Golgi apparatus membrane</location>
        <topology evidence="1">Single-pass type II membrane protein</topology>
    </subcellularLocation>
</comment>
<dbReference type="GO" id="GO:0001733">
    <property type="term" value="F:galactosylceramide sulfotransferase activity"/>
    <property type="evidence" value="ECO:0007669"/>
    <property type="project" value="InterPro"/>
</dbReference>
<evidence type="ECO:0000256" key="2">
    <source>
        <dbReference type="ARBA" id="ARBA00008124"/>
    </source>
</evidence>
<dbReference type="InterPro" id="IPR027417">
    <property type="entry name" value="P-loop_NTPase"/>
</dbReference>
<proteinExistence type="inferred from homology"/>
<protein>
    <submittedName>
        <fullName evidence="10">Galactose-3-O-sulfotransferase 3</fullName>
    </submittedName>
</protein>
<keyword evidence="5" id="KW-0735">Signal-anchor</keyword>
<keyword evidence="7" id="KW-0333">Golgi apparatus</keyword>
<dbReference type="Gene3D" id="3.40.50.300">
    <property type="entry name" value="P-loop containing nucleotide triphosphate hydrolases"/>
    <property type="match status" value="1"/>
</dbReference>
<evidence type="ECO:0000256" key="8">
    <source>
        <dbReference type="ARBA" id="ARBA00023136"/>
    </source>
</evidence>
<keyword evidence="3 10" id="KW-0808">Transferase</keyword>
<evidence type="ECO:0000256" key="6">
    <source>
        <dbReference type="ARBA" id="ARBA00022989"/>
    </source>
</evidence>
<keyword evidence="8" id="KW-0472">Membrane</keyword>
<evidence type="ECO:0000256" key="5">
    <source>
        <dbReference type="ARBA" id="ARBA00022968"/>
    </source>
</evidence>
<name>A0A210R146_MIZYE</name>
<keyword evidence="6" id="KW-1133">Transmembrane helix</keyword>
<evidence type="ECO:0000313" key="11">
    <source>
        <dbReference type="Proteomes" id="UP000242188"/>
    </source>
</evidence>
<dbReference type="OrthoDB" id="514299at2759"/>
<keyword evidence="11" id="KW-1185">Reference proteome</keyword>
<dbReference type="PANTHER" id="PTHR14647:SF87">
    <property type="entry name" value="PUTATIVE-RELATED"/>
    <property type="match status" value="1"/>
</dbReference>
<dbReference type="InterPro" id="IPR009729">
    <property type="entry name" value="Gal-3-0_sulfotransfrase"/>
</dbReference>